<keyword evidence="1" id="KW-1133">Transmembrane helix</keyword>
<dbReference type="EMBL" id="PVBS01000001">
    <property type="protein sequence ID" value="PRD57085.1"/>
    <property type="molecule type" value="Genomic_DNA"/>
</dbReference>
<protein>
    <submittedName>
        <fullName evidence="2">Uncharacterized protein</fullName>
    </submittedName>
</protein>
<evidence type="ECO:0000313" key="2">
    <source>
        <dbReference type="EMBL" id="PRD57085.1"/>
    </source>
</evidence>
<organism evidence="2 3">
    <name type="scientific">Sphingobacterium gobiense</name>
    <dbReference type="NCBI Taxonomy" id="1382456"/>
    <lineage>
        <taxon>Bacteria</taxon>
        <taxon>Pseudomonadati</taxon>
        <taxon>Bacteroidota</taxon>
        <taxon>Sphingobacteriia</taxon>
        <taxon>Sphingobacteriales</taxon>
        <taxon>Sphingobacteriaceae</taxon>
        <taxon>Sphingobacterium</taxon>
    </lineage>
</organism>
<proteinExistence type="predicted"/>
<keyword evidence="1" id="KW-0472">Membrane</keyword>
<feature type="transmembrane region" description="Helical" evidence="1">
    <location>
        <begin position="39"/>
        <end position="59"/>
    </location>
</feature>
<dbReference type="RefSeq" id="WP_105724537.1">
    <property type="nucleotide sequence ID" value="NZ_PVBS01000001.1"/>
</dbReference>
<dbReference type="AlphaFoldDB" id="A0A2S9JUY7"/>
<evidence type="ECO:0000313" key="3">
    <source>
        <dbReference type="Proteomes" id="UP000238642"/>
    </source>
</evidence>
<keyword evidence="3" id="KW-1185">Reference proteome</keyword>
<gene>
    <name evidence="2" type="ORF">C5749_07730</name>
</gene>
<evidence type="ECO:0000256" key="1">
    <source>
        <dbReference type="SAM" id="Phobius"/>
    </source>
</evidence>
<feature type="transmembrane region" description="Helical" evidence="1">
    <location>
        <begin position="71"/>
        <end position="94"/>
    </location>
</feature>
<comment type="caution">
    <text evidence="2">The sequence shown here is derived from an EMBL/GenBank/DDBJ whole genome shotgun (WGS) entry which is preliminary data.</text>
</comment>
<keyword evidence="1" id="KW-0812">Transmembrane</keyword>
<name>A0A2S9JUY7_9SPHI</name>
<reference evidence="2 3" key="1">
    <citation type="submission" date="2018-02" db="EMBL/GenBank/DDBJ databases">
        <title>The draft genome of Sphingobacterium gobiense H7.</title>
        <authorList>
            <person name="Li L."/>
            <person name="Liu L."/>
            <person name="Zhang X."/>
            <person name="Wang T."/>
            <person name="Liang L."/>
        </authorList>
    </citation>
    <scope>NUCLEOTIDE SEQUENCE [LARGE SCALE GENOMIC DNA]</scope>
    <source>
        <strain evidence="2 3">ACCC 05757</strain>
    </source>
</reference>
<accession>A0A2S9JUY7</accession>
<sequence>MNEDTIINTLYFVLMAAGLWIAGAPFFHKASYPLFGQFLRGLFITMHFLILAVLIITAFQPRKDPQDVSMAYAWLYGVVGHAGLAILSLIVRFIEHLFKE</sequence>
<feature type="transmembrane region" description="Helical" evidence="1">
    <location>
        <begin position="6"/>
        <end position="27"/>
    </location>
</feature>
<dbReference type="Proteomes" id="UP000238642">
    <property type="component" value="Unassembled WGS sequence"/>
</dbReference>